<dbReference type="SUPFAM" id="SSF55681">
    <property type="entry name" value="Class II aaRS and biotin synthetases"/>
    <property type="match status" value="1"/>
</dbReference>
<dbReference type="PANTHER" id="PTHR11777">
    <property type="entry name" value="ALANYL-TRNA SYNTHETASE"/>
    <property type="match status" value="1"/>
</dbReference>
<gene>
    <name evidence="11" type="ORF">A2544_01995</name>
</gene>
<dbReference type="Gene3D" id="3.30.930.10">
    <property type="entry name" value="Bira Bifunctional Protein, Domain 2"/>
    <property type="match status" value="1"/>
</dbReference>
<keyword evidence="8" id="KW-0648">Protein biosynthesis</keyword>
<evidence type="ECO:0000313" key="12">
    <source>
        <dbReference type="Proteomes" id="UP000176868"/>
    </source>
</evidence>
<dbReference type="InterPro" id="IPR045864">
    <property type="entry name" value="aa-tRNA-synth_II/BPL/LPL"/>
</dbReference>
<dbReference type="InterPro" id="IPR002318">
    <property type="entry name" value="Ala-tRNA-lgiase_IIc"/>
</dbReference>
<dbReference type="GO" id="GO:0006419">
    <property type="term" value="P:alanyl-tRNA aminoacylation"/>
    <property type="evidence" value="ECO:0007669"/>
    <property type="project" value="InterPro"/>
</dbReference>
<dbReference type="PROSITE" id="PS50860">
    <property type="entry name" value="AA_TRNA_LIGASE_II_ALA"/>
    <property type="match status" value="1"/>
</dbReference>
<comment type="similarity">
    <text evidence="1">Belongs to the class-II aminoacyl-tRNA synthetase family.</text>
</comment>
<reference evidence="11 12" key="1">
    <citation type="journal article" date="2016" name="Nat. Commun.">
        <title>Thousands of microbial genomes shed light on interconnected biogeochemical processes in an aquifer system.</title>
        <authorList>
            <person name="Anantharaman K."/>
            <person name="Brown C.T."/>
            <person name="Hug L.A."/>
            <person name="Sharon I."/>
            <person name="Castelle C.J."/>
            <person name="Probst A.J."/>
            <person name="Thomas B.C."/>
            <person name="Singh A."/>
            <person name="Wilkins M.J."/>
            <person name="Karaoz U."/>
            <person name="Brodie E.L."/>
            <person name="Williams K.H."/>
            <person name="Hubbard S.S."/>
            <person name="Banfield J.F."/>
        </authorList>
    </citation>
    <scope>NUCLEOTIDE SEQUENCE [LARGE SCALE GENOMIC DNA]</scope>
</reference>
<evidence type="ECO:0000313" key="11">
    <source>
        <dbReference type="EMBL" id="OHB16600.1"/>
    </source>
</evidence>
<dbReference type="EMBL" id="MHWZ01000038">
    <property type="protein sequence ID" value="OHB16600.1"/>
    <property type="molecule type" value="Genomic_DNA"/>
</dbReference>
<dbReference type="Pfam" id="PF01411">
    <property type="entry name" value="tRNA-synt_2c"/>
    <property type="match status" value="1"/>
</dbReference>
<evidence type="ECO:0000256" key="3">
    <source>
        <dbReference type="ARBA" id="ARBA00022555"/>
    </source>
</evidence>
<keyword evidence="5" id="KW-0547">Nucleotide-binding</keyword>
<keyword evidence="6" id="KW-0067">ATP-binding</keyword>
<dbReference type="CDD" id="cd00673">
    <property type="entry name" value="AlaRS_core"/>
    <property type="match status" value="1"/>
</dbReference>
<dbReference type="Proteomes" id="UP000176868">
    <property type="component" value="Unassembled WGS sequence"/>
</dbReference>
<keyword evidence="7" id="KW-0694">RNA-binding</keyword>
<name>A0A1G2V4Q8_9BACT</name>
<dbReference type="AlphaFoldDB" id="A0A1G2V4Q8"/>
<evidence type="ECO:0000256" key="8">
    <source>
        <dbReference type="ARBA" id="ARBA00022917"/>
    </source>
</evidence>
<dbReference type="STRING" id="1802782.A2544_01995"/>
<evidence type="ECO:0000256" key="4">
    <source>
        <dbReference type="ARBA" id="ARBA00022598"/>
    </source>
</evidence>
<organism evidence="11 12">
    <name type="scientific">Candidatus Zambryskibacteria bacterium RIFOXYD2_FULL_43_10</name>
    <dbReference type="NCBI Taxonomy" id="1802782"/>
    <lineage>
        <taxon>Bacteria</taxon>
        <taxon>Candidatus Zambryskiibacteriota</taxon>
    </lineage>
</organism>
<dbReference type="SUPFAM" id="SSF101353">
    <property type="entry name" value="Putative anticodon-binding domain of alanyl-tRNA synthetase (AlaRS)"/>
    <property type="match status" value="1"/>
</dbReference>
<proteinExistence type="inferred from homology"/>
<evidence type="ECO:0000256" key="5">
    <source>
        <dbReference type="ARBA" id="ARBA00022741"/>
    </source>
</evidence>
<dbReference type="InterPro" id="IPR018162">
    <property type="entry name" value="Ala-tRNA-ligase_IIc_anticod-bd"/>
</dbReference>
<evidence type="ECO:0000256" key="1">
    <source>
        <dbReference type="ARBA" id="ARBA00008226"/>
    </source>
</evidence>
<dbReference type="InterPro" id="IPR018164">
    <property type="entry name" value="Ala-tRNA-synth_IIc_N"/>
</dbReference>
<feature type="domain" description="Alanyl-transfer RNA synthetases family profile" evidence="10">
    <location>
        <begin position="1"/>
        <end position="424"/>
    </location>
</feature>
<keyword evidence="9" id="KW-0030">Aminoacyl-tRNA synthetase</keyword>
<keyword evidence="4" id="KW-0436">Ligase</keyword>
<accession>A0A1G2V4Q8</accession>
<dbReference type="PRINTS" id="PR00980">
    <property type="entry name" value="TRNASYNTHALA"/>
</dbReference>
<evidence type="ECO:0000256" key="6">
    <source>
        <dbReference type="ARBA" id="ARBA00022840"/>
    </source>
</evidence>
<dbReference type="PANTHER" id="PTHR11777:SF9">
    <property type="entry name" value="ALANINE--TRNA LIGASE, CYTOPLASMIC"/>
    <property type="match status" value="1"/>
</dbReference>
<dbReference type="GO" id="GO:0004813">
    <property type="term" value="F:alanine-tRNA ligase activity"/>
    <property type="evidence" value="ECO:0007669"/>
    <property type="project" value="UniProtKB-EC"/>
</dbReference>
<evidence type="ECO:0000259" key="10">
    <source>
        <dbReference type="PROSITE" id="PS50860"/>
    </source>
</evidence>
<dbReference type="GO" id="GO:0005524">
    <property type="term" value="F:ATP binding"/>
    <property type="evidence" value="ECO:0007669"/>
    <property type="project" value="UniProtKB-KW"/>
</dbReference>
<protein>
    <recommendedName>
        <fullName evidence="2">alanine--tRNA ligase</fullName>
        <ecNumber evidence="2">6.1.1.7</ecNumber>
    </recommendedName>
</protein>
<evidence type="ECO:0000256" key="7">
    <source>
        <dbReference type="ARBA" id="ARBA00022884"/>
    </source>
</evidence>
<dbReference type="GO" id="GO:0000049">
    <property type="term" value="F:tRNA binding"/>
    <property type="evidence" value="ECO:0007669"/>
    <property type="project" value="UniProtKB-KW"/>
</dbReference>
<dbReference type="GO" id="GO:0005829">
    <property type="term" value="C:cytosol"/>
    <property type="evidence" value="ECO:0007669"/>
    <property type="project" value="TreeGrafter"/>
</dbReference>
<dbReference type="GO" id="GO:0002161">
    <property type="term" value="F:aminoacyl-tRNA deacylase activity"/>
    <property type="evidence" value="ECO:0007669"/>
    <property type="project" value="TreeGrafter"/>
</dbReference>
<evidence type="ECO:0000256" key="2">
    <source>
        <dbReference type="ARBA" id="ARBA00013168"/>
    </source>
</evidence>
<evidence type="ECO:0000256" key="9">
    <source>
        <dbReference type="ARBA" id="ARBA00023146"/>
    </source>
</evidence>
<dbReference type="InterPro" id="IPR050058">
    <property type="entry name" value="Ala-tRNA_ligase"/>
</dbReference>
<dbReference type="InterPro" id="IPR018165">
    <property type="entry name" value="Ala-tRNA-synth_IIc_core"/>
</dbReference>
<comment type="caution">
    <text evidence="11">The sequence shown here is derived from an EMBL/GenBank/DDBJ whole genome shotgun (WGS) entry which is preliminary data.</text>
</comment>
<sequence length="424" mass="48810">MQSEEIRRRFLTFFEKRGHVVIPSASLVPENDSSVLFTTAGMQPLVPYLLGKKHPQGRRLVNIQKCVRTQDINEVGDNTHDTFFEMLGNWSLGDYFKEEAIQWSYELLTNREEGFGLDPKRLYITVFEGDENAPKDEEAFQIWQNYMPKNHIFFMGAKSNWWSVGENGPCGPDTEMFYDVTSSGLGDLTKKEYEKADAEQKVVEVWNDVFMEYEKKDGQITNKLSQRNVDTGAGLERLTMALQKKNNIFNTDLFISLISVLDKFTSDNIRSKRIIVDHIRTSVFMIADGVLPSNTGRGYILRRLLRRAYVHVRKIEGDFKTVISVVNAVVSHESYKGLYAFNSETEEIISMEISKFGKTLESGLKQFDKGVDPFILFTSYGFPIELTEELAREKGITINRAVFDKEMRKHRTLSRSGGERKFKR</sequence>
<dbReference type="EC" id="6.1.1.7" evidence="2"/>
<keyword evidence="3" id="KW-0820">tRNA-binding</keyword>